<keyword evidence="1" id="KW-0808">Transferase</keyword>
<dbReference type="PANTHER" id="PTHR43018">
    <property type="entry name" value="PHOSPHO-2-DEHYDRO-3-DEOXYHEPTONATE ALDOLASE"/>
    <property type="match status" value="1"/>
</dbReference>
<dbReference type="Gene3D" id="3.20.20.70">
    <property type="entry name" value="Aldolase class I"/>
    <property type="match status" value="1"/>
</dbReference>
<dbReference type="InterPro" id="IPR006218">
    <property type="entry name" value="DAHP1/KDSA"/>
</dbReference>
<dbReference type="SUPFAM" id="SSF51569">
    <property type="entry name" value="Aldolase"/>
    <property type="match status" value="1"/>
</dbReference>
<name>A0A532V300_UNCL8</name>
<organism evidence="3 4">
    <name type="scientific">candidate division LCP-89 bacterium B3_LCP</name>
    <dbReference type="NCBI Taxonomy" id="2012998"/>
    <lineage>
        <taxon>Bacteria</taxon>
        <taxon>Pseudomonadati</taxon>
        <taxon>Bacteria division LCP-89</taxon>
    </lineage>
</organism>
<dbReference type="GO" id="GO:0009073">
    <property type="term" value="P:aromatic amino acid family biosynthetic process"/>
    <property type="evidence" value="ECO:0007669"/>
    <property type="project" value="InterPro"/>
</dbReference>
<dbReference type="PANTHER" id="PTHR43018:SF1">
    <property type="entry name" value="PROTEIN AROA(G)"/>
    <property type="match status" value="1"/>
</dbReference>
<dbReference type="EMBL" id="NJBN01000002">
    <property type="protein sequence ID" value="TKJ41583.1"/>
    <property type="molecule type" value="Genomic_DNA"/>
</dbReference>
<proteinExistence type="predicted"/>
<dbReference type="NCBIfam" id="TIGR01361">
    <property type="entry name" value="DAHP_synth_Bsub"/>
    <property type="match status" value="1"/>
</dbReference>
<dbReference type="GO" id="GO:0016832">
    <property type="term" value="F:aldehyde-lyase activity"/>
    <property type="evidence" value="ECO:0007669"/>
    <property type="project" value="InterPro"/>
</dbReference>
<evidence type="ECO:0000313" key="4">
    <source>
        <dbReference type="Proteomes" id="UP000319619"/>
    </source>
</evidence>
<dbReference type="GO" id="GO:0016740">
    <property type="term" value="F:transferase activity"/>
    <property type="evidence" value="ECO:0007669"/>
    <property type="project" value="UniProtKB-KW"/>
</dbReference>
<evidence type="ECO:0000256" key="1">
    <source>
        <dbReference type="ARBA" id="ARBA00022679"/>
    </source>
</evidence>
<dbReference type="NCBIfam" id="NF006421">
    <property type="entry name" value="PRK08673.1"/>
    <property type="match status" value="1"/>
</dbReference>
<dbReference type="InterPro" id="IPR052899">
    <property type="entry name" value="Class-I_DAHP_synthase"/>
</dbReference>
<feature type="domain" description="DAHP synthetase I/KDSA" evidence="2">
    <location>
        <begin position="8"/>
        <end position="249"/>
    </location>
</feature>
<dbReference type="InterPro" id="IPR006268">
    <property type="entry name" value="DAHP_syn_2"/>
</dbReference>
<comment type="caution">
    <text evidence="3">The sequence shown here is derived from an EMBL/GenBank/DDBJ whole genome shotgun (WGS) entry which is preliminary data.</text>
</comment>
<reference evidence="3 4" key="1">
    <citation type="submission" date="2017-06" db="EMBL/GenBank/DDBJ databases">
        <title>Novel microbial phyla capable of carbon fixation and sulfur reduction in deep-sea sediments.</title>
        <authorList>
            <person name="Huang J."/>
            <person name="Baker B."/>
            <person name="Wang Y."/>
        </authorList>
    </citation>
    <scope>NUCLEOTIDE SEQUENCE [LARGE SCALE GENOMIC DNA]</scope>
    <source>
        <strain evidence="3">B3_LCP</strain>
    </source>
</reference>
<dbReference type="Pfam" id="PF00793">
    <property type="entry name" value="DAHP_synth_1"/>
    <property type="match status" value="1"/>
</dbReference>
<dbReference type="NCBIfam" id="NF009239">
    <property type="entry name" value="PRK12595.1"/>
    <property type="match status" value="1"/>
</dbReference>
<gene>
    <name evidence="3" type="primary">aroF</name>
    <name evidence="3" type="ORF">CEE37_03190</name>
</gene>
<accession>A0A532V300</accession>
<evidence type="ECO:0000259" key="2">
    <source>
        <dbReference type="Pfam" id="PF00793"/>
    </source>
</evidence>
<dbReference type="InterPro" id="IPR013785">
    <property type="entry name" value="Aldolase_TIM"/>
</dbReference>
<dbReference type="Proteomes" id="UP000319619">
    <property type="component" value="Unassembled WGS sequence"/>
</dbReference>
<dbReference type="AlphaFoldDB" id="A0A532V300"/>
<protein>
    <submittedName>
        <fullName evidence="3">3-deoxy-7-phosphoheptulonate synthase</fullName>
    </submittedName>
</protein>
<evidence type="ECO:0000313" key="3">
    <source>
        <dbReference type="EMBL" id="TKJ41583.1"/>
    </source>
</evidence>
<sequence>MATIQIGDLVIGGRKKLMIAGPCSIEGRDQLLDIAREVKAQGAQMLRGGAYKPRTSPHSFQGLGPQGLFHLKEASEETGLLTVTEVMEPEELDLICKYADVLQVGARNMFNYPLLKRIGRTDKPVLLKRSFMATVEEFLLASEYILKEGNKRVMLCERGIRTFDQITRNTLDLASVPILKKMSSLPVIVDPSHGTGRSDILIPMTLAALVAGADGIMIEVHPNPKKALSDGLQTLDFPHFRELMAEYRSLCKYIEDQESRRTGQSFSGAAS</sequence>